<accession>A0A168R3I2</accession>
<dbReference type="EMBL" id="LT554489">
    <property type="protein sequence ID" value="SAM06032.1"/>
    <property type="molecule type" value="Genomic_DNA"/>
</dbReference>
<dbReference type="Pfam" id="PF01217">
    <property type="entry name" value="Clat_adaptor_s"/>
    <property type="match status" value="1"/>
</dbReference>
<dbReference type="OrthoDB" id="371463at2759"/>
<dbReference type="InParanoid" id="A0A168R3I2"/>
<evidence type="ECO:0000313" key="3">
    <source>
        <dbReference type="Proteomes" id="UP000078561"/>
    </source>
</evidence>
<dbReference type="Proteomes" id="UP000078561">
    <property type="component" value="Unassembled WGS sequence"/>
</dbReference>
<protein>
    <recommendedName>
        <fullName evidence="1">AP complex mu/sigma subunit domain-containing protein</fullName>
    </recommendedName>
</protein>
<dbReference type="AlphaFoldDB" id="A0A168R3I2"/>
<feature type="domain" description="AP complex mu/sigma subunit" evidence="1">
    <location>
        <begin position="19"/>
        <end position="64"/>
    </location>
</feature>
<name>A0A168R3I2_ABSGL</name>
<dbReference type="Gene3D" id="3.30.450.60">
    <property type="match status" value="1"/>
</dbReference>
<evidence type="ECO:0000259" key="1">
    <source>
        <dbReference type="Pfam" id="PF01217"/>
    </source>
</evidence>
<keyword evidence="3" id="KW-1185">Reference proteome</keyword>
<dbReference type="InterPro" id="IPR022775">
    <property type="entry name" value="AP_mu_sigma_su"/>
</dbReference>
<organism evidence="2">
    <name type="scientific">Absidia glauca</name>
    <name type="common">Pin mould</name>
    <dbReference type="NCBI Taxonomy" id="4829"/>
    <lineage>
        <taxon>Eukaryota</taxon>
        <taxon>Fungi</taxon>
        <taxon>Fungi incertae sedis</taxon>
        <taxon>Mucoromycota</taxon>
        <taxon>Mucoromycotina</taxon>
        <taxon>Mucoromycetes</taxon>
        <taxon>Mucorales</taxon>
        <taxon>Cunninghamellaceae</taxon>
        <taxon>Absidia</taxon>
    </lineage>
</organism>
<gene>
    <name evidence="2" type="primary">ABSGL_11908.1 scaffold 12357</name>
</gene>
<sequence>MQEATDLIFTFSRTNLAYLNGYSSLSTELDIVFQLEKVHMIMEELLPRGIMVESNQERILAPLQLG</sequence>
<reference evidence="2" key="1">
    <citation type="submission" date="2016-04" db="EMBL/GenBank/DDBJ databases">
        <authorList>
            <person name="Evans L.H."/>
            <person name="Alamgir A."/>
            <person name="Owens N."/>
            <person name="Weber N.D."/>
            <person name="Virtaneva K."/>
            <person name="Barbian K."/>
            <person name="Babar A."/>
            <person name="Rosenke K."/>
        </authorList>
    </citation>
    <scope>NUCLEOTIDE SEQUENCE [LARGE SCALE GENOMIC DNA]</scope>
    <source>
        <strain evidence="2">CBS 101.48</strain>
    </source>
</reference>
<evidence type="ECO:0000313" key="2">
    <source>
        <dbReference type="EMBL" id="SAM06032.1"/>
    </source>
</evidence>
<proteinExistence type="predicted"/>